<dbReference type="PANTHER" id="PTHR11610">
    <property type="entry name" value="LIPASE"/>
    <property type="match status" value="1"/>
</dbReference>
<evidence type="ECO:0000256" key="6">
    <source>
        <dbReference type="ARBA" id="ARBA00022801"/>
    </source>
</evidence>
<dbReference type="PRINTS" id="PR00821">
    <property type="entry name" value="TAGLIPASE"/>
</dbReference>
<comment type="caution">
    <text evidence="10">The sequence shown here is derived from an EMBL/GenBank/DDBJ whole genome shotgun (WGS) entry which is preliminary data.</text>
</comment>
<feature type="domain" description="Lipase" evidence="9">
    <location>
        <begin position="10"/>
        <end position="160"/>
    </location>
</feature>
<dbReference type="EMBL" id="JAQQBS010000001">
    <property type="protein sequence ID" value="KAK0176249.1"/>
    <property type="molecule type" value="Genomic_DNA"/>
</dbReference>
<dbReference type="GO" id="GO:0005615">
    <property type="term" value="C:extracellular space"/>
    <property type="evidence" value="ECO:0007669"/>
    <property type="project" value="TreeGrafter"/>
</dbReference>
<name>A0AA39FUU3_9HYME</name>
<dbReference type="InterPro" id="IPR000734">
    <property type="entry name" value="TAG_lipase"/>
</dbReference>
<dbReference type="SUPFAM" id="SSF53474">
    <property type="entry name" value="alpha/beta-Hydrolases"/>
    <property type="match status" value="1"/>
</dbReference>
<dbReference type="GO" id="GO:0008970">
    <property type="term" value="F:phospholipase A1 activity"/>
    <property type="evidence" value="ECO:0007669"/>
    <property type="project" value="UniProtKB-EC"/>
</dbReference>
<reference evidence="10" key="1">
    <citation type="journal article" date="2023" name="bioRxiv">
        <title>Scaffold-level genome assemblies of two parasitoid biocontrol wasps reveal the parthenogenesis mechanism and an associated novel virus.</title>
        <authorList>
            <person name="Inwood S."/>
            <person name="Skelly J."/>
            <person name="Guhlin J."/>
            <person name="Harrop T."/>
            <person name="Goldson S."/>
            <person name="Dearden P."/>
        </authorList>
    </citation>
    <scope>NUCLEOTIDE SEQUENCE</scope>
    <source>
        <strain evidence="10">Irish</strain>
        <tissue evidence="10">Whole body</tissue>
    </source>
</reference>
<comment type="catalytic activity">
    <reaction evidence="1">
        <text>a 1,2-diacyl-sn-glycero-3-phosphocholine + H2O = a 2-acyl-sn-glycero-3-phosphocholine + a fatty acid + H(+)</text>
        <dbReference type="Rhea" id="RHEA:18689"/>
        <dbReference type="ChEBI" id="CHEBI:15377"/>
        <dbReference type="ChEBI" id="CHEBI:15378"/>
        <dbReference type="ChEBI" id="CHEBI:28868"/>
        <dbReference type="ChEBI" id="CHEBI:57643"/>
        <dbReference type="ChEBI" id="CHEBI:57875"/>
        <dbReference type="EC" id="3.1.1.32"/>
    </reaction>
</comment>
<dbReference type="EC" id="3.1.1.32" evidence="4"/>
<gene>
    <name evidence="10" type="ORF">PV328_000402</name>
</gene>
<reference evidence="10" key="2">
    <citation type="submission" date="2023-03" db="EMBL/GenBank/DDBJ databases">
        <authorList>
            <person name="Inwood S.N."/>
            <person name="Skelly J.G."/>
            <person name="Guhlin J."/>
            <person name="Harrop T.W.R."/>
            <person name="Goldson S.G."/>
            <person name="Dearden P.K."/>
        </authorList>
    </citation>
    <scope>NUCLEOTIDE SEQUENCE</scope>
    <source>
        <strain evidence="10">Irish</strain>
        <tissue evidence="10">Whole body</tissue>
    </source>
</reference>
<evidence type="ECO:0000313" key="11">
    <source>
        <dbReference type="Proteomes" id="UP001168990"/>
    </source>
</evidence>
<dbReference type="InterPro" id="IPR029058">
    <property type="entry name" value="AB_hydrolase_fold"/>
</dbReference>
<evidence type="ECO:0000256" key="8">
    <source>
        <dbReference type="RuleBase" id="RU004262"/>
    </source>
</evidence>
<keyword evidence="7" id="KW-1015">Disulfide bond</keyword>
<organism evidence="10 11">
    <name type="scientific">Microctonus aethiopoides</name>
    <dbReference type="NCBI Taxonomy" id="144406"/>
    <lineage>
        <taxon>Eukaryota</taxon>
        <taxon>Metazoa</taxon>
        <taxon>Ecdysozoa</taxon>
        <taxon>Arthropoda</taxon>
        <taxon>Hexapoda</taxon>
        <taxon>Insecta</taxon>
        <taxon>Pterygota</taxon>
        <taxon>Neoptera</taxon>
        <taxon>Endopterygota</taxon>
        <taxon>Hymenoptera</taxon>
        <taxon>Apocrita</taxon>
        <taxon>Ichneumonoidea</taxon>
        <taxon>Braconidae</taxon>
        <taxon>Euphorinae</taxon>
        <taxon>Microctonus</taxon>
    </lineage>
</organism>
<dbReference type="Pfam" id="PF00151">
    <property type="entry name" value="Lipase"/>
    <property type="match status" value="1"/>
</dbReference>
<dbReference type="AlphaFoldDB" id="A0AA39FUU3"/>
<protein>
    <recommendedName>
        <fullName evidence="4">phospholipase A1</fullName>
        <ecNumber evidence="4">3.1.1.32</ecNumber>
    </recommendedName>
</protein>
<evidence type="ECO:0000256" key="4">
    <source>
        <dbReference type="ARBA" id="ARBA00013179"/>
    </source>
</evidence>
<evidence type="ECO:0000313" key="10">
    <source>
        <dbReference type="EMBL" id="KAK0176249.1"/>
    </source>
</evidence>
<evidence type="ECO:0000256" key="5">
    <source>
        <dbReference type="ARBA" id="ARBA00022525"/>
    </source>
</evidence>
<dbReference type="GO" id="GO:0017171">
    <property type="term" value="F:serine hydrolase activity"/>
    <property type="evidence" value="ECO:0007669"/>
    <property type="project" value="TreeGrafter"/>
</dbReference>
<accession>A0AA39FUU3</accession>
<dbReference type="PANTHER" id="PTHR11610:SF169">
    <property type="entry name" value="GH15759P-RELATED"/>
    <property type="match status" value="1"/>
</dbReference>
<sequence>MLISLWAAKRIDQKNLHIIGFSLGAHVAGFIGKLFAPIKVPRITGLDPAGPEFISKPPYRRLDKSDAEFVDVIHTESNAAGTWQPLGHVDFYPNSGQEQKGCKWYDFPCSHKMAYKFYTQSISNPAKFVGLRCDLYINEFDKKFENCRKEEIIVMGHGANPHVHGMCNTILNERGFSASKCQEWKPNINTCTKTPDAFMGFIADSQIGGIFSLRTNSKLPFARNMTDYPAIQ</sequence>
<comment type="similarity">
    <text evidence="3 8">Belongs to the AB hydrolase superfamily. Lipase family.</text>
</comment>
<evidence type="ECO:0000259" key="9">
    <source>
        <dbReference type="Pfam" id="PF00151"/>
    </source>
</evidence>
<dbReference type="Gene3D" id="3.40.50.1820">
    <property type="entry name" value="alpha/beta hydrolase"/>
    <property type="match status" value="2"/>
</dbReference>
<proteinExistence type="inferred from homology"/>
<keyword evidence="5" id="KW-0964">Secreted</keyword>
<evidence type="ECO:0000256" key="7">
    <source>
        <dbReference type="ARBA" id="ARBA00023157"/>
    </source>
</evidence>
<evidence type="ECO:0000256" key="3">
    <source>
        <dbReference type="ARBA" id="ARBA00010701"/>
    </source>
</evidence>
<keyword evidence="11" id="KW-1185">Reference proteome</keyword>
<evidence type="ECO:0000256" key="2">
    <source>
        <dbReference type="ARBA" id="ARBA00004613"/>
    </source>
</evidence>
<dbReference type="InterPro" id="IPR013818">
    <property type="entry name" value="Lipase"/>
</dbReference>
<comment type="subcellular location">
    <subcellularLocation>
        <location evidence="2">Secreted</location>
    </subcellularLocation>
</comment>
<dbReference type="GO" id="GO:0016042">
    <property type="term" value="P:lipid catabolic process"/>
    <property type="evidence" value="ECO:0007669"/>
    <property type="project" value="TreeGrafter"/>
</dbReference>
<evidence type="ECO:0000256" key="1">
    <source>
        <dbReference type="ARBA" id="ARBA00000111"/>
    </source>
</evidence>
<dbReference type="Proteomes" id="UP001168990">
    <property type="component" value="Unassembled WGS sequence"/>
</dbReference>
<keyword evidence="6" id="KW-0378">Hydrolase</keyword>